<feature type="compositionally biased region" description="Basic and acidic residues" evidence="1">
    <location>
        <begin position="183"/>
        <end position="194"/>
    </location>
</feature>
<feature type="signal peptide" evidence="2">
    <location>
        <begin position="1"/>
        <end position="33"/>
    </location>
</feature>
<evidence type="ECO:0000313" key="4">
    <source>
        <dbReference type="EMBL" id="GEM18393.1"/>
    </source>
</evidence>
<feature type="region of interest" description="Disordered" evidence="1">
    <location>
        <begin position="183"/>
        <end position="204"/>
    </location>
</feature>
<dbReference type="InterPro" id="IPR012347">
    <property type="entry name" value="Ferritin-like"/>
</dbReference>
<dbReference type="PROSITE" id="PS51257">
    <property type="entry name" value="PROKAR_LIPOPROTEIN"/>
    <property type="match status" value="1"/>
</dbReference>
<dbReference type="PANTHER" id="PTHR38593:SF1">
    <property type="entry name" value="BLR2558 PROTEIN"/>
    <property type="match status" value="1"/>
</dbReference>
<sequence length="204" mass="21623">MRLKKEASMTVSYLRLCLSAGLLAGLAACNAPDAPPAPALPSVASTYKLTTADAAFIQQIDEMDQTQIAIATLAATHSNSDVIKAFASTVQADHTTNQKAVAKIASDGNLTVAAKIDAADQEHVDSFSHLYGAAFDRMFLRDVVSTRTADLTKAITTAKASGGTADVKTLASDTDKMLTDHTSRAHDLMGDRTISHHAKHKRSR</sequence>
<keyword evidence="2" id="KW-0732">Signal</keyword>
<proteinExistence type="predicted"/>
<dbReference type="Proteomes" id="UP000484858">
    <property type="component" value="Unassembled WGS sequence"/>
</dbReference>
<dbReference type="Pfam" id="PF13628">
    <property type="entry name" value="DUF4142"/>
    <property type="match status" value="1"/>
</dbReference>
<accession>A0A829WZ77</accession>
<name>A0A829WZ77_GLUOY</name>
<comment type="caution">
    <text evidence="4">The sequence shown here is derived from an EMBL/GenBank/DDBJ whole genome shotgun (WGS) entry which is preliminary data.</text>
</comment>
<dbReference type="PANTHER" id="PTHR38593">
    <property type="entry name" value="BLR2558 PROTEIN"/>
    <property type="match status" value="1"/>
</dbReference>
<evidence type="ECO:0000256" key="1">
    <source>
        <dbReference type="SAM" id="MobiDB-lite"/>
    </source>
</evidence>
<evidence type="ECO:0000256" key="2">
    <source>
        <dbReference type="SAM" id="SignalP"/>
    </source>
</evidence>
<dbReference type="Gene3D" id="1.20.1260.10">
    <property type="match status" value="1"/>
</dbReference>
<dbReference type="InterPro" id="IPR025419">
    <property type="entry name" value="DUF4142"/>
</dbReference>
<organism evidence="4 5">
    <name type="scientific">Gluconobacter oxydans NBRC 3293</name>
    <dbReference type="NCBI Taxonomy" id="1315969"/>
    <lineage>
        <taxon>Bacteria</taxon>
        <taxon>Pseudomonadati</taxon>
        <taxon>Pseudomonadota</taxon>
        <taxon>Alphaproteobacteria</taxon>
        <taxon>Acetobacterales</taxon>
        <taxon>Acetobacteraceae</taxon>
        <taxon>Gluconobacter</taxon>
    </lineage>
</organism>
<evidence type="ECO:0000313" key="5">
    <source>
        <dbReference type="Proteomes" id="UP000484858"/>
    </source>
</evidence>
<protein>
    <recommendedName>
        <fullName evidence="3">DUF4142 domain-containing protein</fullName>
    </recommendedName>
</protein>
<evidence type="ECO:0000259" key="3">
    <source>
        <dbReference type="Pfam" id="PF13628"/>
    </source>
</evidence>
<reference evidence="4 5" key="1">
    <citation type="submission" date="2013-04" db="EMBL/GenBank/DDBJ databases">
        <title>Gluconobacter oxydans NBRC 3293 whole genome sequence.</title>
        <authorList>
            <person name="Matsutani M."/>
            <person name="Yakushi T."/>
            <person name="Matsushita K."/>
        </authorList>
    </citation>
    <scope>NUCLEOTIDE SEQUENCE [LARGE SCALE GENOMIC DNA]</scope>
    <source>
        <strain evidence="4 5">NBRC 3293</strain>
    </source>
</reference>
<dbReference type="EMBL" id="BARJ01000013">
    <property type="protein sequence ID" value="GEM18393.1"/>
    <property type="molecule type" value="Genomic_DNA"/>
</dbReference>
<feature type="chain" id="PRO_5032447515" description="DUF4142 domain-containing protein" evidence="2">
    <location>
        <begin position="34"/>
        <end position="204"/>
    </location>
</feature>
<feature type="compositionally biased region" description="Basic residues" evidence="1">
    <location>
        <begin position="195"/>
        <end position="204"/>
    </location>
</feature>
<feature type="domain" description="DUF4142" evidence="3">
    <location>
        <begin position="52"/>
        <end position="188"/>
    </location>
</feature>
<gene>
    <name evidence="4" type="ORF">NBRC3293_2890</name>
</gene>
<dbReference type="AlphaFoldDB" id="A0A829WZ77"/>